<proteinExistence type="predicted"/>
<dbReference type="InterPro" id="IPR006179">
    <property type="entry name" value="5_nucleotidase/apyrase"/>
</dbReference>
<dbReference type="Gene3D" id="3.90.780.10">
    <property type="entry name" value="5'-Nucleotidase, C-terminal domain"/>
    <property type="match status" value="1"/>
</dbReference>
<dbReference type="PANTHER" id="PTHR11575:SF22">
    <property type="entry name" value="ADL392WP"/>
    <property type="match status" value="1"/>
</dbReference>
<dbReference type="SUPFAM" id="SSF55816">
    <property type="entry name" value="5'-nucleotidase (syn. UDP-sugar hydrolase), C-terminal domain"/>
    <property type="match status" value="1"/>
</dbReference>
<dbReference type="Proteomes" id="UP001610444">
    <property type="component" value="Unassembled WGS sequence"/>
</dbReference>
<dbReference type="PANTHER" id="PTHR11575">
    <property type="entry name" value="5'-NUCLEOTIDASE-RELATED"/>
    <property type="match status" value="1"/>
</dbReference>
<evidence type="ECO:0000313" key="3">
    <source>
        <dbReference type="EMBL" id="KAL2855558.1"/>
    </source>
</evidence>
<feature type="chain" id="PRO_5045871294" evidence="1">
    <location>
        <begin position="20"/>
        <end position="665"/>
    </location>
</feature>
<dbReference type="InterPro" id="IPR053828">
    <property type="entry name" value="Nucleosidase_C"/>
</dbReference>
<dbReference type="EMBL" id="JBFXLR010000009">
    <property type="protein sequence ID" value="KAL2855558.1"/>
    <property type="molecule type" value="Genomic_DNA"/>
</dbReference>
<keyword evidence="4" id="KW-1185">Reference proteome</keyword>
<accession>A0ABR4KTF3</accession>
<dbReference type="Gene3D" id="3.60.21.10">
    <property type="match status" value="1"/>
</dbReference>
<protein>
    <submittedName>
        <fullName evidence="3">Metallo-dependent phosphatase-like protein</fullName>
    </submittedName>
</protein>
<sequence>MGFLSRLFITALAVTCVATDTYLDAVCGTARSSELTTFQQPDGHNATNGPWRGLAWGEVNFLHTTDTHGWLEGHLNEVDYGADWGDLVSFVKRMRDRADQLNVDLLVVDTGDLVTGNGLSDSTKPYGRVSRGLFENLELDLLTVGNNDLYQKDVSRDIHENFYRIYGDRFVTSNVEIELDNRTIVGLGQQYRYFTTKHGLRVMAFGFTLLDFKLNMTATATYVRGHNYTISQQWFKRALEKEVDLYILLGHAGLRDNCTFKGTYANENPLVCFEAYLRQHKPDVPIQVFGGHTHQRDFKCFDSQSSGLESGRYSDTVGWVALRGVVSNNTAWNATKTLPAGVSTPTKTCTPAKTTAAMSPAYYIDRRYLDFNRRTFAYHAIGAQDGDVPADFDTPLGRKVSDDILKAREDLNLTVVLGCASRSYYLWVCPPGTPGNIYTLLKDALNETVKHETSINPRVILMNNGSVRYDLYRGNFTVGDALTILPFNDDFLYIPNVKGNVALSALGCLSKPKSKRPTGTVQDILLPLIDAGNSVQHTLHARRYFLPNDPNPGHVTHDDFGNCTGKVPESEACGDDTIHWELKEQYANPTYFQYQDIEVSEQISKVDLVFISHFKDSILKCPGINGTYIERDVQPYMNKGITTRTFLQEYAKKKWNSSGACQIGK</sequence>
<dbReference type="Pfam" id="PF21953">
    <property type="entry name" value="NadN_nucleosid_C"/>
    <property type="match status" value="1"/>
</dbReference>
<dbReference type="SUPFAM" id="SSF56300">
    <property type="entry name" value="Metallo-dependent phosphatases"/>
    <property type="match status" value="1"/>
</dbReference>
<dbReference type="InterPro" id="IPR014485">
    <property type="entry name" value="Pesterase_C1039"/>
</dbReference>
<evidence type="ECO:0000256" key="1">
    <source>
        <dbReference type="SAM" id="SignalP"/>
    </source>
</evidence>
<evidence type="ECO:0000313" key="4">
    <source>
        <dbReference type="Proteomes" id="UP001610444"/>
    </source>
</evidence>
<dbReference type="PIRSF" id="PIRSF017316">
    <property type="entry name" value="Pesterase_C1039"/>
    <property type="match status" value="1"/>
</dbReference>
<comment type="caution">
    <text evidence="3">The sequence shown here is derived from an EMBL/GenBank/DDBJ whole genome shotgun (WGS) entry which is preliminary data.</text>
</comment>
<organism evidence="3 4">
    <name type="scientific">Aspergillus pseudodeflectus</name>
    <dbReference type="NCBI Taxonomy" id="176178"/>
    <lineage>
        <taxon>Eukaryota</taxon>
        <taxon>Fungi</taxon>
        <taxon>Dikarya</taxon>
        <taxon>Ascomycota</taxon>
        <taxon>Pezizomycotina</taxon>
        <taxon>Eurotiomycetes</taxon>
        <taxon>Eurotiomycetidae</taxon>
        <taxon>Eurotiales</taxon>
        <taxon>Aspergillaceae</taxon>
        <taxon>Aspergillus</taxon>
        <taxon>Aspergillus subgen. Nidulantes</taxon>
    </lineage>
</organism>
<dbReference type="RefSeq" id="XP_070901965.1">
    <property type="nucleotide sequence ID" value="XM_071042729.1"/>
</dbReference>
<name>A0ABR4KTF3_9EURO</name>
<feature type="domain" description="Putative 5'-nucleotidase C-terminal" evidence="2">
    <location>
        <begin position="423"/>
        <end position="619"/>
    </location>
</feature>
<evidence type="ECO:0000259" key="2">
    <source>
        <dbReference type="Pfam" id="PF21953"/>
    </source>
</evidence>
<gene>
    <name evidence="3" type="ORF">BJX68DRAFT_253542</name>
</gene>
<dbReference type="InterPro" id="IPR029052">
    <property type="entry name" value="Metallo-depent_PP-like"/>
</dbReference>
<feature type="signal peptide" evidence="1">
    <location>
        <begin position="1"/>
        <end position="19"/>
    </location>
</feature>
<dbReference type="InterPro" id="IPR036907">
    <property type="entry name" value="5'-Nucleotdase_C_sf"/>
</dbReference>
<keyword evidence="1" id="KW-0732">Signal</keyword>
<reference evidence="3 4" key="1">
    <citation type="submission" date="2024-07" db="EMBL/GenBank/DDBJ databases">
        <title>Section-level genome sequencing and comparative genomics of Aspergillus sections Usti and Cavernicolus.</title>
        <authorList>
            <consortium name="Lawrence Berkeley National Laboratory"/>
            <person name="Nybo J.L."/>
            <person name="Vesth T.C."/>
            <person name="Theobald S."/>
            <person name="Frisvad J.C."/>
            <person name="Larsen T.O."/>
            <person name="Kjaerboelling I."/>
            <person name="Rothschild-Mancinelli K."/>
            <person name="Lyhne E.K."/>
            <person name="Kogle M.E."/>
            <person name="Barry K."/>
            <person name="Clum A."/>
            <person name="Na H."/>
            <person name="Ledsgaard L."/>
            <person name="Lin J."/>
            <person name="Lipzen A."/>
            <person name="Kuo A."/>
            <person name="Riley R."/>
            <person name="Mondo S."/>
            <person name="LaButti K."/>
            <person name="Haridas S."/>
            <person name="Pangalinan J."/>
            <person name="Salamov A.A."/>
            <person name="Simmons B.A."/>
            <person name="Magnuson J.K."/>
            <person name="Chen J."/>
            <person name="Drula E."/>
            <person name="Henrissat B."/>
            <person name="Wiebenga A."/>
            <person name="Lubbers R.J."/>
            <person name="Gomes A.C."/>
            <person name="Macurrencykelacurrency M.R."/>
            <person name="Stajich J."/>
            <person name="Grigoriev I.V."/>
            <person name="Mortensen U.H."/>
            <person name="De vries R.P."/>
            <person name="Baker S.E."/>
            <person name="Andersen M.R."/>
        </authorList>
    </citation>
    <scope>NUCLEOTIDE SEQUENCE [LARGE SCALE GENOMIC DNA]</scope>
    <source>
        <strain evidence="3 4">CBS 756.74</strain>
    </source>
</reference>
<dbReference type="GeneID" id="98157893"/>